<keyword evidence="4" id="KW-0143">Chaperone</keyword>
<dbReference type="Pfam" id="PF24391">
    <property type="entry name" value="HD-CE"/>
    <property type="match status" value="1"/>
</dbReference>
<name>A0ABP9VMX9_9BACT</name>
<dbReference type="Gene3D" id="3.30.565.10">
    <property type="entry name" value="Histidine kinase-like ATPase, C-terminal domain"/>
    <property type="match status" value="1"/>
</dbReference>
<proteinExistence type="inferred from homology"/>
<comment type="similarity">
    <text evidence="1">Belongs to the heat shock protein 90 family.</text>
</comment>
<evidence type="ECO:0000313" key="6">
    <source>
        <dbReference type="EMBL" id="GAA5506550.1"/>
    </source>
</evidence>
<evidence type="ECO:0000313" key="7">
    <source>
        <dbReference type="Proteomes" id="UP001416858"/>
    </source>
</evidence>
<evidence type="ECO:0000256" key="4">
    <source>
        <dbReference type="ARBA" id="ARBA00023186"/>
    </source>
</evidence>
<evidence type="ECO:0000259" key="5">
    <source>
        <dbReference type="Pfam" id="PF24391"/>
    </source>
</evidence>
<comment type="caution">
    <text evidence="6">The sequence shown here is derived from an EMBL/GenBank/DDBJ whole genome shotgun (WGS) entry which is preliminary data.</text>
</comment>
<dbReference type="SUPFAM" id="SSF55874">
    <property type="entry name" value="ATPase domain of HSP90 chaperone/DNA topoisomerase II/histidine kinase"/>
    <property type="match status" value="1"/>
</dbReference>
<protein>
    <submittedName>
        <fullName evidence="6">Chaperone protein HtpG</fullName>
    </submittedName>
</protein>
<gene>
    <name evidence="6" type="primary">htpG</name>
    <name evidence="6" type="ORF">Rcae01_02003</name>
</gene>
<dbReference type="InterPro" id="IPR036890">
    <property type="entry name" value="HATPase_C_sf"/>
</dbReference>
<dbReference type="Proteomes" id="UP001416858">
    <property type="component" value="Unassembled WGS sequence"/>
</dbReference>
<dbReference type="InterPro" id="IPR001404">
    <property type="entry name" value="Hsp90_fam"/>
</dbReference>
<evidence type="ECO:0000256" key="1">
    <source>
        <dbReference type="ARBA" id="ARBA00008239"/>
    </source>
</evidence>
<dbReference type="EMBL" id="BAABRO010000003">
    <property type="protein sequence ID" value="GAA5506550.1"/>
    <property type="molecule type" value="Genomic_DNA"/>
</dbReference>
<keyword evidence="7" id="KW-1185">Reference proteome</keyword>
<feature type="domain" description="HD-CE" evidence="5">
    <location>
        <begin position="58"/>
        <end position="347"/>
    </location>
</feature>
<evidence type="ECO:0000256" key="3">
    <source>
        <dbReference type="ARBA" id="ARBA00022840"/>
    </source>
</evidence>
<keyword evidence="3" id="KW-0067">ATP-binding</keyword>
<dbReference type="PANTHER" id="PTHR11528">
    <property type="entry name" value="HEAT SHOCK PROTEIN 90 FAMILY MEMBER"/>
    <property type="match status" value="1"/>
</dbReference>
<dbReference type="InterPro" id="IPR056471">
    <property type="entry name" value="HD-CE"/>
</dbReference>
<evidence type="ECO:0000256" key="2">
    <source>
        <dbReference type="ARBA" id="ARBA00022741"/>
    </source>
</evidence>
<reference evidence="6 7" key="1">
    <citation type="submission" date="2024-02" db="EMBL/GenBank/DDBJ databases">
        <title>Rhodopirellula caenicola NBRC 110016.</title>
        <authorList>
            <person name="Ichikawa N."/>
            <person name="Katano-Makiyama Y."/>
            <person name="Hidaka K."/>
        </authorList>
    </citation>
    <scope>NUCLEOTIDE SEQUENCE [LARGE SCALE GENOMIC DNA]</scope>
    <source>
        <strain evidence="6 7">NBRC 110016</strain>
    </source>
</reference>
<organism evidence="6 7">
    <name type="scientific">Novipirellula caenicola</name>
    <dbReference type="NCBI Taxonomy" id="1536901"/>
    <lineage>
        <taxon>Bacteria</taxon>
        <taxon>Pseudomonadati</taxon>
        <taxon>Planctomycetota</taxon>
        <taxon>Planctomycetia</taxon>
        <taxon>Pirellulales</taxon>
        <taxon>Pirellulaceae</taxon>
        <taxon>Novipirellula</taxon>
    </lineage>
</organism>
<accession>A0ABP9VMX9</accession>
<keyword evidence="2" id="KW-0547">Nucleotide-binding</keyword>
<sequence length="1207" mass="135886">MPEHQAPHAKDCSESQFYQRLRTLASESDSTSLANLLNATKRLLESADAISKQIVRFLPQFTLHDNTHLWNVLSFMEELAGGNDAIQGLEAGDCAMAIWAAFIHDLGMVLEAEELAALDAVDEYDASVEPSKKSPSEKAEAWRAYRDGHEHWATIRQAPNDKRNRMRLGIIRAAFIRDSHARDDAHSGQCRIDDWLNFLADGDRLLAQALEDYAISDRIVRVAVSHNQDIGWLPRQLTQMDIDKPHAEALGAGLGTVHWTWISWLLRLADVFDCDKSRTPKVLFDHGGITDARSKAEWQKHLAIREAPLWEAGADGQTLLYTCHTCPNPIVEKAIHQIIGWMNDEIEKVQAASYAISDHASQPELRLPSQARVDIKRREGGYLYHDMEFRLDRDAVVELLMGESLYGGPELALRELVQNALDAVHLRDQRNRLAMALNAAGGAEKPRHPHQSWDGQPAEVIVSWGEEGGRRYVRVQDSGVGMTVGTMRRFLTQIGKSYYKSDDFRAEQELMRRNGILCTAISQFGIGFLSVFMLADEVTIYTRPVGVAVEKPPADGALQETARFPFRAEIHGPHGLLAFYPDKTATLPGTTVTIWLKDNFVLPDWNRDVLIARLRQEFYNRELPREVKGVLEKQNQVISAPQQVLDPGFEISRFIVWPLYPVKLSADAQSDPLIIDDSFHYRELVPLDREALKAKAEEWEHEIPEIEDTDWRVCDWTDESVAHDGVEGTGSRIRLIGPHPESRSDSLKPAEWTSLSEYLPSGQPRLLLGSFAEPQLPEPLTRYQCLVNGVRIVPGFVPSRSERDCKLPQVIEQLPVLPGEGGWVWIDLRGAAMPRLRADRSAPITTQSEPPDWRGLMQRWNASHSGSTPNWLMNQLLWIQCECPQRTTASRPIRVGLRKISPFLIARLLLSRSAILRSVNHFMVGDPSQYVALKFQRAVAHALARARDSAVARAFVRGHDAALDFALDRNLTRAPTHAQTLGFAHSLGLTLALDSVLRFDPGFPLNPDRAQDFFRSQLEWRGVVVRTGVESHLASEAIGTDRDESLPVTGLIGVGSRTDLRLVGPVRVTNSQNVVAQPDWLRAYDLVLPYTAFPLDALRSRFPEWTATLKPRLIYMLPFLCGQEPFGSLRESLKMNSPVESLMLFLPNPDHWEWMFVDHSREEWADGSASALWDLKTGKVLYADGIHTATSIRRKGVGKPLRDWLQQ</sequence>